<organism evidence="8 9">
    <name type="scientific">Gluconacetobacter diazotrophicus</name>
    <name type="common">Acetobacter diazotrophicus</name>
    <dbReference type="NCBI Taxonomy" id="33996"/>
    <lineage>
        <taxon>Bacteria</taxon>
        <taxon>Pseudomonadati</taxon>
        <taxon>Pseudomonadota</taxon>
        <taxon>Alphaproteobacteria</taxon>
        <taxon>Acetobacterales</taxon>
        <taxon>Acetobacteraceae</taxon>
        <taxon>Gluconacetobacter</taxon>
    </lineage>
</organism>
<feature type="transmembrane region" description="Helical" evidence="6">
    <location>
        <begin position="20"/>
        <end position="38"/>
    </location>
</feature>
<dbReference type="SUPFAM" id="SSF53448">
    <property type="entry name" value="Nucleotide-diphospho-sugar transferases"/>
    <property type="match status" value="1"/>
</dbReference>
<dbReference type="EMBL" id="JABEQG010000041">
    <property type="protein sequence ID" value="MBB2157756.1"/>
    <property type="molecule type" value="Genomic_DNA"/>
</dbReference>
<dbReference type="InterPro" id="IPR029044">
    <property type="entry name" value="Nucleotide-diphossugar_trans"/>
</dbReference>
<dbReference type="Proteomes" id="UP000550787">
    <property type="component" value="Unassembled WGS sequence"/>
</dbReference>
<evidence type="ECO:0000256" key="2">
    <source>
        <dbReference type="ARBA" id="ARBA00022475"/>
    </source>
</evidence>
<dbReference type="PANTHER" id="PTHR43646:SF2">
    <property type="entry name" value="GLYCOSYLTRANSFERASE 2-LIKE DOMAIN-CONTAINING PROTEIN"/>
    <property type="match status" value="1"/>
</dbReference>
<evidence type="ECO:0000256" key="4">
    <source>
        <dbReference type="ARBA" id="ARBA00022679"/>
    </source>
</evidence>
<name>A0A7W4I7P0_GLUDI</name>
<dbReference type="RefSeq" id="WP_183116374.1">
    <property type="nucleotide sequence ID" value="NZ_JABEQG010000041.1"/>
</dbReference>
<keyword evidence="6" id="KW-0812">Transmembrane</keyword>
<evidence type="ECO:0000256" key="1">
    <source>
        <dbReference type="ARBA" id="ARBA00004236"/>
    </source>
</evidence>
<dbReference type="Pfam" id="PF00535">
    <property type="entry name" value="Glycos_transf_2"/>
    <property type="match status" value="1"/>
</dbReference>
<dbReference type="CDD" id="cd00761">
    <property type="entry name" value="Glyco_tranf_GTA_type"/>
    <property type="match status" value="1"/>
</dbReference>
<evidence type="ECO:0000256" key="3">
    <source>
        <dbReference type="ARBA" id="ARBA00022676"/>
    </source>
</evidence>
<proteinExistence type="predicted"/>
<protein>
    <submittedName>
        <fullName evidence="8">Glycosyltransferase</fullName>
    </submittedName>
</protein>
<comment type="caution">
    <text evidence="8">The sequence shown here is derived from an EMBL/GenBank/DDBJ whole genome shotgun (WGS) entry which is preliminary data.</text>
</comment>
<feature type="transmembrane region" description="Helical" evidence="6">
    <location>
        <begin position="335"/>
        <end position="353"/>
    </location>
</feature>
<dbReference type="AlphaFoldDB" id="A0A7W4I7P0"/>
<evidence type="ECO:0000259" key="7">
    <source>
        <dbReference type="Pfam" id="PF00535"/>
    </source>
</evidence>
<keyword evidence="6" id="KW-1133">Transmembrane helix</keyword>
<reference evidence="8 9" key="1">
    <citation type="submission" date="2020-04" db="EMBL/GenBank/DDBJ databases">
        <title>Description of novel Gluconacetobacter.</title>
        <authorList>
            <person name="Sombolestani A."/>
        </authorList>
    </citation>
    <scope>NUCLEOTIDE SEQUENCE [LARGE SCALE GENOMIC DNA]</scope>
    <source>
        <strain evidence="8 9">LMG 7603</strain>
    </source>
</reference>
<keyword evidence="3" id="KW-0328">Glycosyltransferase</keyword>
<dbReference type="PANTHER" id="PTHR43646">
    <property type="entry name" value="GLYCOSYLTRANSFERASE"/>
    <property type="match status" value="1"/>
</dbReference>
<sequence length="380" mass="41441">MSPPPPAWWQRPGSTASRLGLVLAALPLAIAASNLLMVRRPSRWRGRPSISVLIPARDEEATIAAAVTAILASRDIDLELIVLDDHSTDGTRAVLNGIHDDRLRVIPAPDLPSGWHGKPHACSCLGQAASHELMLFLDADVRVFPDSLNRLATWMNDNPAVDLASGVPRQIVCGVLERLLIPLIHLVLFGYLPMILDEGDRPAFAAACGQLILVRRSAWRMVGGHAAVRARLHDALSLARAFRRAGLRTAVIDVTDLGVCRMYRSNRAVWAGLSRNATEGMATPKALPVWTFLLAGGHVFPLIQLGRRVDRASVSALACAFGLRALLAIRFRQDMLSVAASPLGVALLLLLQWRALFHKLMGRPVEWRGRLYSSGKRQTS</sequence>
<dbReference type="GO" id="GO:0005886">
    <property type="term" value="C:plasma membrane"/>
    <property type="evidence" value="ECO:0007669"/>
    <property type="project" value="UniProtKB-SubCell"/>
</dbReference>
<dbReference type="InterPro" id="IPR001173">
    <property type="entry name" value="Glyco_trans_2-like"/>
</dbReference>
<evidence type="ECO:0000313" key="9">
    <source>
        <dbReference type="Proteomes" id="UP000550787"/>
    </source>
</evidence>
<keyword evidence="2" id="KW-1003">Cell membrane</keyword>
<evidence type="ECO:0000256" key="6">
    <source>
        <dbReference type="SAM" id="Phobius"/>
    </source>
</evidence>
<keyword evidence="4 8" id="KW-0808">Transferase</keyword>
<comment type="subcellular location">
    <subcellularLocation>
        <location evidence="1">Cell membrane</location>
    </subcellularLocation>
</comment>
<evidence type="ECO:0000313" key="8">
    <source>
        <dbReference type="EMBL" id="MBB2157756.1"/>
    </source>
</evidence>
<dbReference type="Gene3D" id="3.90.550.10">
    <property type="entry name" value="Spore Coat Polysaccharide Biosynthesis Protein SpsA, Chain A"/>
    <property type="match status" value="1"/>
</dbReference>
<feature type="domain" description="Glycosyltransferase 2-like" evidence="7">
    <location>
        <begin position="51"/>
        <end position="170"/>
    </location>
</feature>
<keyword evidence="5 6" id="KW-0472">Membrane</keyword>
<accession>A0A7W4I7P0</accession>
<evidence type="ECO:0000256" key="5">
    <source>
        <dbReference type="ARBA" id="ARBA00023136"/>
    </source>
</evidence>
<gene>
    <name evidence="8" type="ORF">HLH33_15825</name>
</gene>
<dbReference type="GO" id="GO:0016757">
    <property type="term" value="F:glycosyltransferase activity"/>
    <property type="evidence" value="ECO:0007669"/>
    <property type="project" value="UniProtKB-KW"/>
</dbReference>